<organism evidence="1 2">
    <name type="scientific">Kutzneria viridogrisea</name>
    <dbReference type="NCBI Taxonomy" id="47990"/>
    <lineage>
        <taxon>Bacteria</taxon>
        <taxon>Bacillati</taxon>
        <taxon>Actinomycetota</taxon>
        <taxon>Actinomycetes</taxon>
        <taxon>Pseudonocardiales</taxon>
        <taxon>Pseudonocardiaceae</taxon>
        <taxon>Kutzneria</taxon>
    </lineage>
</organism>
<gene>
    <name evidence="1" type="ORF">BC739_003140</name>
</gene>
<evidence type="ECO:0000313" key="1">
    <source>
        <dbReference type="EMBL" id="MBA8925941.1"/>
    </source>
</evidence>
<accession>A0ABR6BGX2</accession>
<name>A0ABR6BGX2_9PSEU</name>
<keyword evidence="2" id="KW-1185">Reference proteome</keyword>
<dbReference type="Proteomes" id="UP000517916">
    <property type="component" value="Unassembled WGS sequence"/>
</dbReference>
<proteinExistence type="predicted"/>
<evidence type="ECO:0000313" key="2">
    <source>
        <dbReference type="Proteomes" id="UP000517916"/>
    </source>
</evidence>
<comment type="caution">
    <text evidence="1">The sequence shown here is derived from an EMBL/GenBank/DDBJ whole genome shotgun (WGS) entry which is preliminary data.</text>
</comment>
<protein>
    <submittedName>
        <fullName evidence="1">Uncharacterized protein</fullName>
    </submittedName>
</protein>
<sequence length="105" mass="10744">MSKQLKAWDAYVAEAAVAPVELPLSDGTVLTIHQPSYGAILALNAARASGDVDAQLTHLCGEDNAARLRELFAAAPIGAVQAFLRDVTAGLGLSEDPGEASASPS</sequence>
<reference evidence="1 2" key="1">
    <citation type="submission" date="2020-08" db="EMBL/GenBank/DDBJ databases">
        <title>Genomic Encyclopedia of Archaeal and Bacterial Type Strains, Phase II (KMG-II): from individual species to whole genera.</title>
        <authorList>
            <person name="Goeker M."/>
        </authorList>
    </citation>
    <scope>NUCLEOTIDE SEQUENCE [LARGE SCALE GENOMIC DNA]</scope>
    <source>
        <strain evidence="1 2">DSM 43850</strain>
    </source>
</reference>
<dbReference type="EMBL" id="JACJID010000002">
    <property type="protein sequence ID" value="MBA8925941.1"/>
    <property type="molecule type" value="Genomic_DNA"/>
</dbReference>
<dbReference type="RefSeq" id="WP_182837556.1">
    <property type="nucleotide sequence ID" value="NZ_BAAABQ010000059.1"/>
</dbReference>